<organism evidence="1 2">
    <name type="scientific">Escherichia coli</name>
    <dbReference type="NCBI Taxonomy" id="562"/>
    <lineage>
        <taxon>Bacteria</taxon>
        <taxon>Pseudomonadati</taxon>
        <taxon>Pseudomonadota</taxon>
        <taxon>Gammaproteobacteria</taxon>
        <taxon>Enterobacterales</taxon>
        <taxon>Enterobacteriaceae</taxon>
        <taxon>Escherichia</taxon>
    </lineage>
</organism>
<dbReference type="AlphaFoldDB" id="A0A376VB19"/>
<evidence type="ECO:0000313" key="2">
    <source>
        <dbReference type="Proteomes" id="UP000254495"/>
    </source>
</evidence>
<dbReference type="Proteomes" id="UP000254495">
    <property type="component" value="Unassembled WGS sequence"/>
</dbReference>
<gene>
    <name evidence="1" type="ORF">NCTC9077_00322</name>
</gene>
<dbReference type="SUPFAM" id="SSF144064">
    <property type="entry name" value="Heme iron utilization protein-like"/>
    <property type="match status" value="1"/>
</dbReference>
<name>A0A376VB19_ECOLX</name>
<accession>A0A376VB19</accession>
<sequence length="52" mass="5979">MLKIFLGRDDHRQLLSEQVNAFHALAASLKEQPDDAVATLWRRRKRCGCQNA</sequence>
<evidence type="ECO:0000313" key="1">
    <source>
        <dbReference type="EMBL" id="STJ08723.1"/>
    </source>
</evidence>
<reference evidence="1 2" key="1">
    <citation type="submission" date="2018-06" db="EMBL/GenBank/DDBJ databases">
        <authorList>
            <consortium name="Pathogen Informatics"/>
            <person name="Doyle S."/>
        </authorList>
    </citation>
    <scope>NUCLEOTIDE SEQUENCE [LARGE SCALE GENOMIC DNA]</scope>
    <source>
        <strain evidence="1 2">NCTC9077</strain>
    </source>
</reference>
<dbReference type="Gene3D" id="3.40.1570.10">
    <property type="entry name" value="HemS/ChuS/ChuX like domains"/>
    <property type="match status" value="1"/>
</dbReference>
<proteinExistence type="predicted"/>
<dbReference type="InterPro" id="IPR053733">
    <property type="entry name" value="Heme_Transport_Util_sf"/>
</dbReference>
<protein>
    <submittedName>
        <fullName evidence="1">ShuX-like protein</fullName>
    </submittedName>
</protein>
<dbReference type="EMBL" id="UGCU01000001">
    <property type="protein sequence ID" value="STJ08723.1"/>
    <property type="molecule type" value="Genomic_DNA"/>
</dbReference>